<protein>
    <submittedName>
        <fullName evidence="2">Uncharacterized protein</fullName>
    </submittedName>
</protein>
<name>A0A371EW38_MUCPR</name>
<evidence type="ECO:0000313" key="2">
    <source>
        <dbReference type="EMBL" id="RDX70233.1"/>
    </source>
</evidence>
<feature type="region of interest" description="Disordered" evidence="1">
    <location>
        <begin position="1"/>
        <end position="20"/>
    </location>
</feature>
<keyword evidence="3" id="KW-1185">Reference proteome</keyword>
<dbReference type="EMBL" id="QJKJ01011788">
    <property type="protein sequence ID" value="RDX70233.1"/>
    <property type="molecule type" value="Genomic_DNA"/>
</dbReference>
<reference evidence="2" key="1">
    <citation type="submission" date="2018-05" db="EMBL/GenBank/DDBJ databases">
        <title>Draft genome of Mucuna pruriens seed.</title>
        <authorList>
            <person name="Nnadi N.E."/>
            <person name="Vos R."/>
            <person name="Hasami M.H."/>
            <person name="Devisetty U.K."/>
            <person name="Aguiy J.C."/>
        </authorList>
    </citation>
    <scope>NUCLEOTIDE SEQUENCE [LARGE SCALE GENOMIC DNA]</scope>
    <source>
        <strain evidence="2">JCA_2017</strain>
    </source>
</reference>
<dbReference type="Proteomes" id="UP000257109">
    <property type="component" value="Unassembled WGS sequence"/>
</dbReference>
<proteinExistence type="predicted"/>
<dbReference type="OrthoDB" id="1731207at2759"/>
<comment type="caution">
    <text evidence="2">The sequence shown here is derived from an EMBL/GenBank/DDBJ whole genome shotgun (WGS) entry which is preliminary data.</text>
</comment>
<accession>A0A371EW38</accession>
<evidence type="ECO:0000313" key="3">
    <source>
        <dbReference type="Proteomes" id="UP000257109"/>
    </source>
</evidence>
<gene>
    <name evidence="2" type="ORF">CR513_50551</name>
</gene>
<evidence type="ECO:0000256" key="1">
    <source>
        <dbReference type="SAM" id="MobiDB-lite"/>
    </source>
</evidence>
<feature type="non-terminal residue" evidence="2">
    <location>
        <position position="1"/>
    </location>
</feature>
<sequence length="107" mass="12777">MMLRDNREIERGEEHSSEEVPYKEMEITFVRAQIFKSHEAKMARFLNCLNRDIQDIDKERREEKLLRREKTPNKGNALAKGYKEEVSKVKYPNTDIHKSSNIKCFKC</sequence>
<organism evidence="2 3">
    <name type="scientific">Mucuna pruriens</name>
    <name type="common">Velvet bean</name>
    <name type="synonym">Dolichos pruriens</name>
    <dbReference type="NCBI Taxonomy" id="157652"/>
    <lineage>
        <taxon>Eukaryota</taxon>
        <taxon>Viridiplantae</taxon>
        <taxon>Streptophyta</taxon>
        <taxon>Embryophyta</taxon>
        <taxon>Tracheophyta</taxon>
        <taxon>Spermatophyta</taxon>
        <taxon>Magnoliopsida</taxon>
        <taxon>eudicotyledons</taxon>
        <taxon>Gunneridae</taxon>
        <taxon>Pentapetalae</taxon>
        <taxon>rosids</taxon>
        <taxon>fabids</taxon>
        <taxon>Fabales</taxon>
        <taxon>Fabaceae</taxon>
        <taxon>Papilionoideae</taxon>
        <taxon>50 kb inversion clade</taxon>
        <taxon>NPAAA clade</taxon>
        <taxon>indigoferoid/millettioid clade</taxon>
        <taxon>Phaseoleae</taxon>
        <taxon>Mucuna</taxon>
    </lineage>
</organism>
<dbReference type="AlphaFoldDB" id="A0A371EW38"/>